<evidence type="ECO:0000256" key="1">
    <source>
        <dbReference type="ARBA" id="ARBA00011073"/>
    </source>
</evidence>
<dbReference type="Gene3D" id="3.50.30.30">
    <property type="match status" value="1"/>
</dbReference>
<dbReference type="InterPro" id="IPR034216">
    <property type="entry name" value="C5a_Peptidase"/>
</dbReference>
<dbReference type="Pfam" id="PF05922">
    <property type="entry name" value="Inhibitor_I9"/>
    <property type="match status" value="1"/>
</dbReference>
<accession>A0ABM7U9N5</accession>
<feature type="signal peptide" evidence="14">
    <location>
        <begin position="1"/>
        <end position="30"/>
    </location>
</feature>
<dbReference type="Gene3D" id="3.30.70.80">
    <property type="entry name" value="Peptidase S8 propeptide/proteinase inhibitor I9"/>
    <property type="match status" value="1"/>
</dbReference>
<dbReference type="Pfam" id="PF00082">
    <property type="entry name" value="Peptidase_S8"/>
    <property type="match status" value="1"/>
</dbReference>
<dbReference type="RefSeq" id="WP_223911765.1">
    <property type="nucleotide sequence ID" value="NZ_AP025017.1"/>
</dbReference>
<keyword evidence="13" id="KW-1133">Transmembrane helix</keyword>
<reference evidence="16 17" key="1">
    <citation type="submission" date="2021-08" db="EMBL/GenBank/DDBJ databases">
        <title>Whole genome sequence of novel Actinomyces species strain MAS-1.</title>
        <authorList>
            <person name="Saito M."/>
            <person name="Kuwahara N."/>
            <person name="Takizawa T."/>
            <person name="Gotouda H."/>
            <person name="Ochiai T."/>
        </authorList>
    </citation>
    <scope>NUCLEOTIDE SEQUENCE [LARGE SCALE GENOMIC DNA]</scope>
    <source>
        <strain evidence="16 17">MAS-1</strain>
    </source>
</reference>
<keyword evidence="2" id="KW-0134">Cell wall</keyword>
<keyword evidence="8 10" id="KW-0720">Serine protease</keyword>
<feature type="region of interest" description="Disordered" evidence="12">
    <location>
        <begin position="1453"/>
        <end position="1540"/>
    </location>
</feature>
<organism evidence="16 17">
    <name type="scientific">Actinomyces capricornis</name>
    <dbReference type="NCBI Taxonomy" id="2755559"/>
    <lineage>
        <taxon>Bacteria</taxon>
        <taxon>Bacillati</taxon>
        <taxon>Actinomycetota</taxon>
        <taxon>Actinomycetes</taxon>
        <taxon>Actinomycetales</taxon>
        <taxon>Actinomycetaceae</taxon>
        <taxon>Actinomyces</taxon>
    </lineage>
</organism>
<dbReference type="InterPro" id="IPR037045">
    <property type="entry name" value="S8pro/Inhibitor_I9_sf"/>
</dbReference>
<dbReference type="PROSITE" id="PS00138">
    <property type="entry name" value="SUBTILASE_SER"/>
    <property type="match status" value="1"/>
</dbReference>
<evidence type="ECO:0000313" key="17">
    <source>
        <dbReference type="Proteomes" id="UP000824496"/>
    </source>
</evidence>
<keyword evidence="9" id="KW-0572">Peptidoglycan-anchor</keyword>
<dbReference type="PANTHER" id="PTHR43806">
    <property type="entry name" value="PEPTIDASE S8"/>
    <property type="match status" value="1"/>
</dbReference>
<feature type="region of interest" description="Disordered" evidence="12">
    <location>
        <begin position="28"/>
        <end position="60"/>
    </location>
</feature>
<dbReference type="PRINTS" id="PR00723">
    <property type="entry name" value="SUBTILISIN"/>
</dbReference>
<keyword evidence="7 10" id="KW-0378">Hydrolase</keyword>
<name>A0ABM7U9N5_9ACTO</name>
<keyword evidence="13" id="KW-0812">Transmembrane</keyword>
<dbReference type="PROSITE" id="PS50847">
    <property type="entry name" value="GRAM_POS_ANCHORING"/>
    <property type="match status" value="1"/>
</dbReference>
<gene>
    <name evidence="16" type="ORF">MANAM107_09490</name>
</gene>
<dbReference type="CDD" id="cd07475">
    <property type="entry name" value="Peptidases_S8_C5a_Peptidase"/>
    <property type="match status" value="1"/>
</dbReference>
<dbReference type="PROSITE" id="PS51892">
    <property type="entry name" value="SUBTILASE"/>
    <property type="match status" value="1"/>
</dbReference>
<dbReference type="PROSITE" id="PS00136">
    <property type="entry name" value="SUBTILASE_ASP"/>
    <property type="match status" value="1"/>
</dbReference>
<dbReference type="InterPro" id="IPR000209">
    <property type="entry name" value="Peptidase_S8/S53_dom"/>
</dbReference>
<dbReference type="SUPFAM" id="SSF52025">
    <property type="entry name" value="PA domain"/>
    <property type="match status" value="1"/>
</dbReference>
<evidence type="ECO:0000256" key="11">
    <source>
        <dbReference type="RuleBase" id="RU003355"/>
    </source>
</evidence>
<dbReference type="InterPro" id="IPR023827">
    <property type="entry name" value="Peptidase_S8_Asp-AS"/>
</dbReference>
<evidence type="ECO:0000313" key="16">
    <source>
        <dbReference type="EMBL" id="BDA64115.1"/>
    </source>
</evidence>
<feature type="domain" description="Gram-positive cocci surface proteins LPxTG" evidence="15">
    <location>
        <begin position="1762"/>
        <end position="1794"/>
    </location>
</feature>
<feature type="active site" description="Charge relay system" evidence="10">
    <location>
        <position position="234"/>
    </location>
</feature>
<feature type="transmembrane region" description="Helical" evidence="13">
    <location>
        <begin position="1769"/>
        <end position="1789"/>
    </location>
</feature>
<keyword evidence="4 10" id="KW-0645">Protease</keyword>
<feature type="chain" id="PRO_5047276907" evidence="14">
    <location>
        <begin position="31"/>
        <end position="1794"/>
    </location>
</feature>
<sequence>MSTPLVRRLASLAAAALVTALVLPVAPASGDPASPTPPAAPTQPDSPLPQELVAHDGALPAPDPDARVRVIVTLAEQPESPSQAQETANLATQGDLITAWGQKHGLSVDSQFGYLINGFSAEIPASAIPALAAEPEVASVKRERVYYATEHTAREHHGVPAAYAAHGADGTGTVISIIDSGIDPSHPDLRLDDCGAAKISAINPEGGLFTCKVPNGYNYADESFEIRDLTSSQHGQHVAGIAAANGSQGTESEFETTGRVDGAAPNAQLLAMKVFSNKAGRSRTANDADIVAAIEDSVKLGADVINMSLGSTNGIPDASSGAYQAITRAREAGVLTVVAAGNEGQNYSPTGLDTDALGLLDDGTLNDPAAQAPALAVASLDNSTMTTAVGHLGEGASQTEFTYLLATGNIDDDAHRLVDVGLGSSGNYPEGEDLTGAYVLVERGEFAFAEKFRNAVDHGAAGILVFNSEVGSHTSMGGVQDFTILGVGLTRSDGLALRAALESNPDLTVRLTSTPRIAQSPEGVRHSAFSSWGTTPSLDFKPEISGIGGSVYSTVGANSYASNSGTSMAAPNIAGLGALMHQALSQRHPDMTPTERLDLSTALLMNTALIPTYDNGIPLLPRQVGAGLARVDEALASPVSATVEGRAAAALRQITGPTTFTVTLTNHSEADAVYTVPAQQVLTETNAAWRTTLPVVSSETLTASAESVTVPAGGTAEVAFTLTPQVDTNHFIEGWVRLRSAGEHPDLALPYLGFAGDWNAEPIIQEPGRPWADNTHRDVTALEGSLDRWLWDIGDLPTSVYMTYLAMSPNGDRYLDRVFPSMLLMRNADEVHYEILDASGATLVDLGTDENLSRLTGVDIARTPFRHPIVHTGRSFDGRIWDPAAGSYTTIPDGTYTYRISARLGDDFPWQTTDFPLRIDSTAPVITVLEQSKDSVRFSVTEEGSGLLGDPKVRTADGTGVQVTAVGDSTYRATFNPSTPFVHIKVEDLGLNTVSRYVVPGDPDHADIYLTLNHDLVTDSFVPDRAFPFVDMRGYVTGRAERLTVNGTEVPLSGQDFDFRLGIEDKPSELVLRAYAADGSLLKEQTVALTYDLEDPVIAVTGGDIANGELVVKNDGSATISGTVIDDRATAPELSLTIESDQVALAKDGSFTHTLTDIHPSTTRISLSARENKGSSILTLPIQGRQKPPEAPRTELSLDLACSTTIAEICTITRSSPNLSEDGSTVTLQGRLTPGDGASIELVRSSRAQDGTITANEPIAAPVGQDGAFSTPLPVSPGRNDYTLIARDAQGRAVIEQRLYLFLDTAAPSIDIAEPGLIGGTLYTNKDEVTFRGSISDDGWGHYLALNNAVASDIIRLENPGPQANTRTFEKILAVRDGDVIRVYSTDRAGNSLIGLIPVTVDKSAPSAGVDTVGNGEIIRDGRSLNAWAEDENLASMRVSLNGKVVEDKRTALTSEQMEVEDALQPPGDLDRGPAPGSQAEGVQSGEQSAAGEAAQDGQEAPAAQDAPADPATTETTEAEGSQPSEPSIDAYGSRTTTTQTRLEAAVETADLTAGHYTLTVESTDLAGNTTTEIRCFVVDDAAVITGPDTVQLTVAPGDLGDQEAVAAKVLALYSVTDDGAAGTPGDTSLSLLPGTVLVDGTNTVRIVATDAAGYQVSRSVEVTITISAPGGGSGGSDGTGTPSAPGTPAPGTDSTGSTAGAGSAAGQDGAGDAQAPRAPAQPGERPVDPLPAGTVDDVRSRWEAASQGTSHVKSARAEGALPATGSGALGLMLLSLMALTAGGVVIRLRRRRG</sequence>
<dbReference type="Proteomes" id="UP000824496">
    <property type="component" value="Chromosome"/>
</dbReference>
<feature type="compositionally biased region" description="Gly residues" evidence="12">
    <location>
        <begin position="1670"/>
        <end position="1679"/>
    </location>
</feature>
<evidence type="ECO:0000256" key="5">
    <source>
        <dbReference type="ARBA" id="ARBA00022729"/>
    </source>
</evidence>
<dbReference type="InterPro" id="IPR003137">
    <property type="entry name" value="PA_domain"/>
</dbReference>
<keyword evidence="3" id="KW-0964">Secreted</keyword>
<dbReference type="InterPro" id="IPR015500">
    <property type="entry name" value="Peptidase_S8_subtilisin-rel"/>
</dbReference>
<dbReference type="EMBL" id="AP025017">
    <property type="protein sequence ID" value="BDA64115.1"/>
    <property type="molecule type" value="Genomic_DNA"/>
</dbReference>
<dbReference type="PANTHER" id="PTHR43806:SF11">
    <property type="entry name" value="CEREVISIN-RELATED"/>
    <property type="match status" value="1"/>
</dbReference>
<keyword evidence="6" id="KW-0677">Repeat</keyword>
<evidence type="ECO:0000256" key="8">
    <source>
        <dbReference type="ARBA" id="ARBA00022825"/>
    </source>
</evidence>
<dbReference type="Gene3D" id="3.40.50.200">
    <property type="entry name" value="Peptidase S8/S53 domain"/>
    <property type="match status" value="1"/>
</dbReference>
<dbReference type="InterPro" id="IPR036852">
    <property type="entry name" value="Peptidase_S8/S53_dom_sf"/>
</dbReference>
<protein>
    <submittedName>
        <fullName evidence="16">Subtilisin-like serine protease</fullName>
    </submittedName>
</protein>
<keyword evidence="5 14" id="KW-0732">Signal</keyword>
<evidence type="ECO:0000259" key="15">
    <source>
        <dbReference type="PROSITE" id="PS50847"/>
    </source>
</evidence>
<feature type="compositionally biased region" description="Low complexity" evidence="12">
    <location>
        <begin position="1680"/>
        <end position="1724"/>
    </location>
</feature>
<dbReference type="Pfam" id="PF02225">
    <property type="entry name" value="PA"/>
    <property type="match status" value="1"/>
</dbReference>
<feature type="compositionally biased region" description="Pro residues" evidence="12">
    <location>
        <begin position="34"/>
        <end position="47"/>
    </location>
</feature>
<dbReference type="Gene3D" id="2.60.40.1710">
    <property type="entry name" value="Subtilisin-like superfamily"/>
    <property type="match status" value="1"/>
</dbReference>
<evidence type="ECO:0000256" key="12">
    <source>
        <dbReference type="SAM" id="MobiDB-lite"/>
    </source>
</evidence>
<evidence type="ECO:0000256" key="13">
    <source>
        <dbReference type="SAM" id="Phobius"/>
    </source>
</evidence>
<feature type="region of interest" description="Disordered" evidence="12">
    <location>
        <begin position="1668"/>
        <end position="1735"/>
    </location>
</feature>
<evidence type="ECO:0000256" key="4">
    <source>
        <dbReference type="ARBA" id="ARBA00022670"/>
    </source>
</evidence>
<dbReference type="Pfam" id="PF06280">
    <property type="entry name" value="fn3_5"/>
    <property type="match status" value="1"/>
</dbReference>
<evidence type="ECO:0000256" key="2">
    <source>
        <dbReference type="ARBA" id="ARBA00022512"/>
    </source>
</evidence>
<comment type="similarity">
    <text evidence="1 10 11">Belongs to the peptidase S8 family.</text>
</comment>
<keyword evidence="17" id="KW-1185">Reference proteome</keyword>
<feature type="active site" description="Charge relay system" evidence="10">
    <location>
        <position position="567"/>
    </location>
</feature>
<proteinExistence type="inferred from homology"/>
<evidence type="ECO:0000256" key="14">
    <source>
        <dbReference type="SAM" id="SignalP"/>
    </source>
</evidence>
<evidence type="ECO:0000256" key="6">
    <source>
        <dbReference type="ARBA" id="ARBA00022737"/>
    </source>
</evidence>
<dbReference type="InterPro" id="IPR023828">
    <property type="entry name" value="Peptidase_S8_Ser-AS"/>
</dbReference>
<dbReference type="InterPro" id="IPR019931">
    <property type="entry name" value="LPXTG_anchor"/>
</dbReference>
<feature type="compositionally biased region" description="Low complexity" evidence="12">
    <location>
        <begin position="1484"/>
        <end position="1523"/>
    </location>
</feature>
<evidence type="ECO:0000256" key="3">
    <source>
        <dbReference type="ARBA" id="ARBA00022525"/>
    </source>
</evidence>
<keyword evidence="13" id="KW-0472">Membrane</keyword>
<feature type="active site" description="Charge relay system" evidence="10">
    <location>
        <position position="179"/>
    </location>
</feature>
<dbReference type="InterPro" id="IPR046450">
    <property type="entry name" value="PA_dom_sf"/>
</dbReference>
<dbReference type="InterPro" id="IPR050131">
    <property type="entry name" value="Peptidase_S8_subtilisin-like"/>
</dbReference>
<evidence type="ECO:0000256" key="10">
    <source>
        <dbReference type="PROSITE-ProRule" id="PRU01240"/>
    </source>
</evidence>
<dbReference type="SUPFAM" id="SSF52743">
    <property type="entry name" value="Subtilisin-like"/>
    <property type="match status" value="1"/>
</dbReference>
<dbReference type="InterPro" id="IPR010259">
    <property type="entry name" value="S8pro/Inhibitor_I9"/>
</dbReference>
<dbReference type="InterPro" id="IPR010435">
    <property type="entry name" value="C5a/SBT2-like_Fn3"/>
</dbReference>
<evidence type="ECO:0000256" key="7">
    <source>
        <dbReference type="ARBA" id="ARBA00022801"/>
    </source>
</evidence>
<evidence type="ECO:0000256" key="9">
    <source>
        <dbReference type="ARBA" id="ARBA00023088"/>
    </source>
</evidence>